<comment type="subcellular location">
    <subcellularLocation>
        <location evidence="14">Cell inner membrane</location>
        <topology evidence="14">Single-pass membrane protein</topology>
    </subcellularLocation>
    <subcellularLocation>
        <location evidence="2">Cell membrane</location>
    </subcellularLocation>
    <subcellularLocation>
        <location evidence="1">Membrane</location>
        <topology evidence="1">Single-pass membrane protein</topology>
    </subcellularLocation>
</comment>
<name>A0A3P3VPI3_9GAMM</name>
<dbReference type="PANTHER" id="PTHR30627:SF2">
    <property type="entry name" value="PEPTIDOGLYCAN D,D-TRANSPEPTIDASE MRDA"/>
    <property type="match status" value="1"/>
</dbReference>
<dbReference type="GO" id="GO:0008360">
    <property type="term" value="P:regulation of cell shape"/>
    <property type="evidence" value="ECO:0007669"/>
    <property type="project" value="UniProtKB-KW"/>
</dbReference>
<keyword evidence="13 14" id="KW-0961">Cell wall biogenesis/degradation</keyword>
<protein>
    <recommendedName>
        <fullName evidence="14">Peptidoglycan D,D-transpeptidase MrdA</fullName>
        <ecNumber evidence="14">3.4.16.4</ecNumber>
    </recommendedName>
    <alternativeName>
        <fullName evidence="14">Penicillin-binding protein 2</fullName>
        <shortName evidence="14">PBP-2</shortName>
    </alternativeName>
</protein>
<dbReference type="InterPro" id="IPR050515">
    <property type="entry name" value="Beta-lactam/transpept"/>
</dbReference>
<evidence type="ECO:0000256" key="1">
    <source>
        <dbReference type="ARBA" id="ARBA00004167"/>
    </source>
</evidence>
<evidence type="ECO:0000256" key="12">
    <source>
        <dbReference type="ARBA" id="ARBA00023136"/>
    </source>
</evidence>
<evidence type="ECO:0000313" key="18">
    <source>
        <dbReference type="Proteomes" id="UP000280792"/>
    </source>
</evidence>
<dbReference type="Proteomes" id="UP000280792">
    <property type="component" value="Unassembled WGS sequence"/>
</dbReference>
<dbReference type="InterPro" id="IPR012338">
    <property type="entry name" value="Beta-lactam/transpept-like"/>
</dbReference>
<dbReference type="EC" id="3.4.16.4" evidence="14"/>
<dbReference type="RefSeq" id="WP_125013652.1">
    <property type="nucleotide sequence ID" value="NZ_QWEZ01000001.1"/>
</dbReference>
<keyword evidence="18" id="KW-1185">Reference proteome</keyword>
<dbReference type="GO" id="GO:0071972">
    <property type="term" value="F:peptidoglycan L,D-transpeptidase activity"/>
    <property type="evidence" value="ECO:0007669"/>
    <property type="project" value="TreeGrafter"/>
</dbReference>
<reference evidence="17 18" key="2">
    <citation type="submission" date="2018-12" db="EMBL/GenBank/DDBJ databases">
        <title>Simiduia agarivorans gen. nov., sp. nov., a marine, agarolytic bacterium isolated from shallow coastal water from Keelung, Taiwan.</title>
        <authorList>
            <person name="Shieh W.Y."/>
        </authorList>
    </citation>
    <scope>NUCLEOTIDE SEQUENCE [LARGE SCALE GENOMIC DNA]</scope>
    <source>
        <strain evidence="17 18">GTF-13</strain>
    </source>
</reference>
<evidence type="ECO:0000256" key="13">
    <source>
        <dbReference type="ARBA" id="ARBA00023316"/>
    </source>
</evidence>
<comment type="caution">
    <text evidence="14">Lacks conserved residue(s) required for the propagation of feature annotation.</text>
</comment>
<evidence type="ECO:0000256" key="10">
    <source>
        <dbReference type="ARBA" id="ARBA00022984"/>
    </source>
</evidence>
<keyword evidence="10 14" id="KW-0573">Peptidoglycan synthesis</keyword>
<dbReference type="UniPathway" id="UPA00219"/>
<dbReference type="InterPro" id="IPR017790">
    <property type="entry name" value="Penicillin-binding_protein_2"/>
</dbReference>
<evidence type="ECO:0000256" key="4">
    <source>
        <dbReference type="ARBA" id="ARBA00022519"/>
    </source>
</evidence>
<evidence type="ECO:0000256" key="7">
    <source>
        <dbReference type="ARBA" id="ARBA00022692"/>
    </source>
</evidence>
<evidence type="ECO:0000256" key="5">
    <source>
        <dbReference type="ARBA" id="ARBA00022645"/>
    </source>
</evidence>
<comment type="pathway">
    <text evidence="14">Cell wall biogenesis; peptidoglycan biosynthesis.</text>
</comment>
<dbReference type="HAMAP" id="MF_02081">
    <property type="entry name" value="MrdA_transpept"/>
    <property type="match status" value="1"/>
</dbReference>
<comment type="similarity">
    <text evidence="14">Belongs to the transpeptidase family. MrdA subfamily.</text>
</comment>
<evidence type="ECO:0000259" key="16">
    <source>
        <dbReference type="Pfam" id="PF03717"/>
    </source>
</evidence>
<dbReference type="InterPro" id="IPR005311">
    <property type="entry name" value="PBP_dimer"/>
</dbReference>
<feature type="domain" description="Penicillin-binding protein transpeptidase" evidence="15">
    <location>
        <begin position="267"/>
        <end position="604"/>
    </location>
</feature>
<feature type="active site" description="Acyl-ester intermediate" evidence="14">
    <location>
        <position position="326"/>
    </location>
</feature>
<dbReference type="GO" id="GO:0006508">
    <property type="term" value="P:proteolysis"/>
    <property type="evidence" value="ECO:0007669"/>
    <property type="project" value="UniProtKB-KW"/>
</dbReference>
<accession>A0A3P3VPI3</accession>
<dbReference type="Gene3D" id="3.30.1390.30">
    <property type="entry name" value="Penicillin-binding protein 2a, domain 3"/>
    <property type="match status" value="1"/>
</dbReference>
<organism evidence="17 18">
    <name type="scientific">Aestuariirhabdus litorea</name>
    <dbReference type="NCBI Taxonomy" id="2528527"/>
    <lineage>
        <taxon>Bacteria</taxon>
        <taxon>Pseudomonadati</taxon>
        <taxon>Pseudomonadota</taxon>
        <taxon>Gammaproteobacteria</taxon>
        <taxon>Oceanospirillales</taxon>
        <taxon>Aestuariirhabdaceae</taxon>
        <taxon>Aestuariirhabdus</taxon>
    </lineage>
</organism>
<dbReference type="SUPFAM" id="SSF56601">
    <property type="entry name" value="beta-lactamase/transpeptidase-like"/>
    <property type="match status" value="1"/>
</dbReference>
<dbReference type="GO" id="GO:0005886">
    <property type="term" value="C:plasma membrane"/>
    <property type="evidence" value="ECO:0007669"/>
    <property type="project" value="UniProtKB-SubCell"/>
</dbReference>
<evidence type="ECO:0000256" key="9">
    <source>
        <dbReference type="ARBA" id="ARBA00022960"/>
    </source>
</evidence>
<evidence type="ECO:0000256" key="11">
    <source>
        <dbReference type="ARBA" id="ARBA00022989"/>
    </source>
</evidence>
<dbReference type="PANTHER" id="PTHR30627">
    <property type="entry name" value="PEPTIDOGLYCAN D,D-TRANSPEPTIDASE"/>
    <property type="match status" value="1"/>
</dbReference>
<comment type="function">
    <text evidence="14">Catalyzes cross-linking of the peptidoglycan cell wall.</text>
</comment>
<evidence type="ECO:0000256" key="6">
    <source>
        <dbReference type="ARBA" id="ARBA00022670"/>
    </source>
</evidence>
<dbReference type="SUPFAM" id="SSF56519">
    <property type="entry name" value="Penicillin binding protein dimerisation domain"/>
    <property type="match status" value="1"/>
</dbReference>
<dbReference type="EMBL" id="QWEZ01000001">
    <property type="protein sequence ID" value="RRJ83566.1"/>
    <property type="molecule type" value="Genomic_DNA"/>
</dbReference>
<evidence type="ECO:0000256" key="14">
    <source>
        <dbReference type="HAMAP-Rule" id="MF_02081"/>
    </source>
</evidence>
<dbReference type="Gene3D" id="3.90.1310.10">
    <property type="entry name" value="Penicillin-binding protein 2a (Domain 2)"/>
    <property type="match status" value="1"/>
</dbReference>
<keyword evidence="6 14" id="KW-0645">Protease</keyword>
<dbReference type="AlphaFoldDB" id="A0A3P3VPI3"/>
<proteinExistence type="inferred from homology"/>
<dbReference type="GO" id="GO:0009252">
    <property type="term" value="P:peptidoglycan biosynthetic process"/>
    <property type="evidence" value="ECO:0007669"/>
    <property type="project" value="UniProtKB-UniRule"/>
</dbReference>
<comment type="catalytic activity">
    <reaction evidence="14">
        <text>Preferential cleavage: (Ac)2-L-Lys-D-Ala-|-D-Ala. Also transpeptidation of peptidyl-alanyl moieties that are N-acyl substituents of D-alanine.</text>
        <dbReference type="EC" id="3.4.16.4"/>
    </reaction>
</comment>
<evidence type="ECO:0000259" key="15">
    <source>
        <dbReference type="Pfam" id="PF00905"/>
    </source>
</evidence>
<keyword evidence="9 14" id="KW-0133">Cell shape</keyword>
<keyword evidence="4 14" id="KW-0997">Cell inner membrane</keyword>
<feature type="transmembrane region" description="Helical" evidence="14">
    <location>
        <begin position="21"/>
        <end position="40"/>
    </location>
</feature>
<keyword evidence="3 14" id="KW-1003">Cell membrane</keyword>
<dbReference type="NCBIfam" id="TIGR03423">
    <property type="entry name" value="pbp2_mrdA"/>
    <property type="match status" value="1"/>
</dbReference>
<dbReference type="Gene3D" id="3.40.710.10">
    <property type="entry name" value="DD-peptidase/beta-lactamase superfamily"/>
    <property type="match status" value="1"/>
</dbReference>
<evidence type="ECO:0000313" key="17">
    <source>
        <dbReference type="EMBL" id="RRJ83566.1"/>
    </source>
</evidence>
<evidence type="ECO:0000256" key="8">
    <source>
        <dbReference type="ARBA" id="ARBA00022801"/>
    </source>
</evidence>
<evidence type="ECO:0000256" key="2">
    <source>
        <dbReference type="ARBA" id="ARBA00004236"/>
    </source>
</evidence>
<dbReference type="GO" id="GO:0071555">
    <property type="term" value="P:cell wall organization"/>
    <property type="evidence" value="ECO:0007669"/>
    <property type="project" value="UniProtKB-KW"/>
</dbReference>
<keyword evidence="11 14" id="KW-1133">Transmembrane helix</keyword>
<feature type="domain" description="Penicillin-binding protein dimerisation" evidence="16">
    <location>
        <begin position="64"/>
        <end position="234"/>
    </location>
</feature>
<dbReference type="Pfam" id="PF03717">
    <property type="entry name" value="PBP_dimer"/>
    <property type="match status" value="1"/>
</dbReference>
<gene>
    <name evidence="14 17" type="primary">mrdA</name>
    <name evidence="17" type="ORF">D0544_00105</name>
</gene>
<keyword evidence="5 14" id="KW-0121">Carboxypeptidase</keyword>
<dbReference type="Pfam" id="PF00905">
    <property type="entry name" value="Transpeptidase"/>
    <property type="match status" value="1"/>
</dbReference>
<keyword evidence="7 14" id="KW-0812">Transmembrane</keyword>
<comment type="caution">
    <text evidence="17">The sequence shown here is derived from an EMBL/GenBank/DDBJ whole genome shotgun (WGS) entry which is preliminary data.</text>
</comment>
<reference evidence="17 18" key="1">
    <citation type="submission" date="2018-08" db="EMBL/GenBank/DDBJ databases">
        <authorList>
            <person name="Khan S.A."/>
        </authorList>
    </citation>
    <scope>NUCLEOTIDE SEQUENCE [LARGE SCALE GENOMIC DNA]</scope>
    <source>
        <strain evidence="17 18">GTF-13</strain>
    </source>
</reference>
<keyword evidence="8 14" id="KW-0378">Hydrolase</keyword>
<dbReference type="GO" id="GO:0008658">
    <property type="term" value="F:penicillin binding"/>
    <property type="evidence" value="ECO:0007669"/>
    <property type="project" value="UniProtKB-UniRule"/>
</dbReference>
<keyword evidence="12 14" id="KW-0472">Membrane</keyword>
<dbReference type="GO" id="GO:0009002">
    <property type="term" value="F:serine-type D-Ala-D-Ala carboxypeptidase activity"/>
    <property type="evidence" value="ECO:0007669"/>
    <property type="project" value="UniProtKB-UniRule"/>
</dbReference>
<dbReference type="InterPro" id="IPR036138">
    <property type="entry name" value="PBP_dimer_sf"/>
</dbReference>
<evidence type="ECO:0000256" key="3">
    <source>
        <dbReference type="ARBA" id="ARBA00022475"/>
    </source>
</evidence>
<sequence length="622" mass="69136">MARPTAIKDTRSEARIFTSRLLLSLFVVLGLVGVLVARMINLQVVQHQELSTQSDENRIHLQPLPPTRGLIYDTHGELLAENKPSYTLVLVKERVANLDQTLDSLREMVSISDEQVEKYRELARQSRPFESVPLKYRLQEEEIARIAVNEHRLPGVEVEAQLVRYYPRGEHFAHSVGYVGSINERELSGLDPDAYSGTRTIGKIGIERFYEIQLLGKAGYQEVETNARGRVQRVISRQDPEPGSDLTLYLDSQLQQVAIEALGEHRGAVVAMDTRTGGVLVMASTPAYNPNLFVTGIASRDYSQLRDNPDRPLYNRASLGEYPPASTIKPMVALAGLDSGVTSPGYTIFDPGWYQLPGEERLYRNWKREGHGTVDMERGIMYSNDTYFYDLALKLGIDNMDHYLAGFGLGQRIGRDISEERPGLMPSRDWKRGARGRPWYPGETLITGIGQGYMLATPLQLAASTAVIANRGHWIRPQLLKQASPGFEQPVKPDLPDVEMKKSEYWDLVIEAMRKVVHHPRGTAHYRIGRDITYQMAGKTGTAQIVGIKQDEEYDAEKLAERNRDHALFVGFAPLTAPQIAVAVVVENGGSGSAAAAPIARKVLDAYLLPRIEAGLVAGGAP</sequence>
<dbReference type="InterPro" id="IPR001460">
    <property type="entry name" value="PCN-bd_Tpept"/>
</dbReference>